<dbReference type="AlphaFoldDB" id="A0AAD3HI05"/>
<feature type="domain" description="NF-X1-type" evidence="9">
    <location>
        <begin position="448"/>
        <end position="467"/>
    </location>
</feature>
<evidence type="ECO:0000256" key="2">
    <source>
        <dbReference type="ARBA" id="ARBA00022723"/>
    </source>
</evidence>
<keyword evidence="6" id="KW-0175">Coiled coil</keyword>
<feature type="domain" description="NF-X1-type" evidence="9">
    <location>
        <begin position="670"/>
        <end position="708"/>
    </location>
</feature>
<name>A0AAD3HI05_9CHLO</name>
<evidence type="ECO:0000256" key="8">
    <source>
        <dbReference type="SAM" id="Phobius"/>
    </source>
</evidence>
<keyword evidence="2" id="KW-0479">Metal-binding</keyword>
<feature type="domain" description="NF-X1-type" evidence="9">
    <location>
        <begin position="314"/>
        <end position="333"/>
    </location>
</feature>
<feature type="domain" description="NF-X1-type" evidence="9">
    <location>
        <begin position="719"/>
        <end position="737"/>
    </location>
</feature>
<feature type="transmembrane region" description="Helical" evidence="8">
    <location>
        <begin position="937"/>
        <end position="961"/>
    </location>
</feature>
<evidence type="ECO:0000256" key="7">
    <source>
        <dbReference type="SAM" id="MobiDB-lite"/>
    </source>
</evidence>
<dbReference type="PANTHER" id="PTHR12360">
    <property type="entry name" value="NUCLEAR TRANSCRIPTION FACTOR, X-BOX BINDING 1 NFX1"/>
    <property type="match status" value="1"/>
</dbReference>
<feature type="domain" description="NF-X1-type" evidence="9">
    <location>
        <begin position="421"/>
        <end position="440"/>
    </location>
</feature>
<evidence type="ECO:0000256" key="6">
    <source>
        <dbReference type="SAM" id="Coils"/>
    </source>
</evidence>
<dbReference type="GO" id="GO:0000977">
    <property type="term" value="F:RNA polymerase II transcription regulatory region sequence-specific DNA binding"/>
    <property type="evidence" value="ECO:0007669"/>
    <property type="project" value="TreeGrafter"/>
</dbReference>
<gene>
    <name evidence="10" type="ORF">Agub_g2071</name>
</gene>
<keyword evidence="8" id="KW-0472">Membrane</keyword>
<feature type="domain" description="NF-X1-type" evidence="9">
    <location>
        <begin position="505"/>
        <end position="526"/>
    </location>
</feature>
<evidence type="ECO:0000256" key="3">
    <source>
        <dbReference type="ARBA" id="ARBA00022737"/>
    </source>
</evidence>
<comment type="similarity">
    <text evidence="1">Belongs to the NFX1 family.</text>
</comment>
<comment type="caution">
    <text evidence="10">The sequence shown here is derived from an EMBL/GenBank/DDBJ whole genome shotgun (WGS) entry which is preliminary data.</text>
</comment>
<dbReference type="GO" id="GO:0008270">
    <property type="term" value="F:zinc ion binding"/>
    <property type="evidence" value="ECO:0007669"/>
    <property type="project" value="UniProtKB-KW"/>
</dbReference>
<dbReference type="GO" id="GO:0000981">
    <property type="term" value="F:DNA-binding transcription factor activity, RNA polymerase II-specific"/>
    <property type="evidence" value="ECO:0007669"/>
    <property type="project" value="TreeGrafter"/>
</dbReference>
<organism evidence="10 11">
    <name type="scientific">Astrephomene gubernaculifera</name>
    <dbReference type="NCBI Taxonomy" id="47775"/>
    <lineage>
        <taxon>Eukaryota</taxon>
        <taxon>Viridiplantae</taxon>
        <taxon>Chlorophyta</taxon>
        <taxon>core chlorophytes</taxon>
        <taxon>Chlorophyceae</taxon>
        <taxon>CS clade</taxon>
        <taxon>Chlamydomonadales</taxon>
        <taxon>Astrephomenaceae</taxon>
        <taxon>Astrephomene</taxon>
    </lineage>
</organism>
<keyword evidence="4" id="KW-0863">Zinc-finger</keyword>
<keyword evidence="8" id="KW-0812">Transmembrane</keyword>
<dbReference type="InterPro" id="IPR034078">
    <property type="entry name" value="NFX1_fam"/>
</dbReference>
<reference evidence="10 11" key="1">
    <citation type="journal article" date="2021" name="Sci. Rep.">
        <title>Genome sequencing of the multicellular alga Astrephomene provides insights into convergent evolution of germ-soma differentiation.</title>
        <authorList>
            <person name="Yamashita S."/>
            <person name="Yamamoto K."/>
            <person name="Matsuzaki R."/>
            <person name="Suzuki S."/>
            <person name="Yamaguchi H."/>
            <person name="Hirooka S."/>
            <person name="Minakuchi Y."/>
            <person name="Miyagishima S."/>
            <person name="Kawachi M."/>
            <person name="Toyoda A."/>
            <person name="Nozaki H."/>
        </authorList>
    </citation>
    <scope>NUCLEOTIDE SEQUENCE [LARGE SCALE GENOMIC DNA]</scope>
    <source>
        <strain evidence="10 11">NIES-4017</strain>
    </source>
</reference>
<keyword evidence="5" id="KW-0862">Zinc</keyword>
<keyword evidence="3" id="KW-0677">Repeat</keyword>
<keyword evidence="8" id="KW-1133">Transmembrane helix</keyword>
<accession>A0AAD3HI05</accession>
<feature type="compositionally biased region" description="Low complexity" evidence="7">
    <location>
        <begin position="563"/>
        <end position="573"/>
    </location>
</feature>
<dbReference type="SMART" id="SM00438">
    <property type="entry name" value="ZnF_NFX"/>
    <property type="match status" value="10"/>
</dbReference>
<dbReference type="Proteomes" id="UP001054857">
    <property type="component" value="Unassembled WGS sequence"/>
</dbReference>
<dbReference type="InterPro" id="IPR000967">
    <property type="entry name" value="Znf_NFX1"/>
</dbReference>
<feature type="domain" description="NF-X1-type" evidence="9">
    <location>
        <begin position="262"/>
        <end position="280"/>
    </location>
</feature>
<evidence type="ECO:0000313" key="11">
    <source>
        <dbReference type="Proteomes" id="UP001054857"/>
    </source>
</evidence>
<feature type="compositionally biased region" description="Pro residues" evidence="7">
    <location>
        <begin position="549"/>
        <end position="562"/>
    </location>
</feature>
<proteinExistence type="inferred from homology"/>
<protein>
    <recommendedName>
        <fullName evidence="9">NF-X1-type domain-containing protein</fullName>
    </recommendedName>
</protein>
<evidence type="ECO:0000256" key="5">
    <source>
        <dbReference type="ARBA" id="ARBA00022833"/>
    </source>
</evidence>
<evidence type="ECO:0000259" key="9">
    <source>
        <dbReference type="SMART" id="SM00438"/>
    </source>
</evidence>
<feature type="domain" description="NF-X1-type" evidence="9">
    <location>
        <begin position="790"/>
        <end position="811"/>
    </location>
</feature>
<feature type="domain" description="NF-X1-type" evidence="9">
    <location>
        <begin position="368"/>
        <end position="396"/>
    </location>
</feature>
<feature type="domain" description="NF-X1-type" evidence="9">
    <location>
        <begin position="210"/>
        <end position="228"/>
    </location>
</feature>
<evidence type="ECO:0000313" key="10">
    <source>
        <dbReference type="EMBL" id="GFR41388.1"/>
    </source>
</evidence>
<feature type="coiled-coil region" evidence="6">
    <location>
        <begin position="909"/>
        <end position="937"/>
    </location>
</feature>
<feature type="compositionally biased region" description="Gly residues" evidence="7">
    <location>
        <begin position="1"/>
        <end position="15"/>
    </location>
</feature>
<dbReference type="Pfam" id="PF01422">
    <property type="entry name" value="zf-NF-X1"/>
    <property type="match status" value="10"/>
</dbReference>
<sequence>MPRVGGSGPFRGRGGPVLSNNSSDDERGGVGSSAQAWRPGGPSAWKDTEGQSGQAASALFEQYLAAGTLQGDDLGKDQVFQSGLSRIRDHLTNVDSSCCLICLNHIRPDEAVWSCERGCYTVLHLEWARSQLDAAGAKAAARLSQFPAAAEEARAAAEWGCPKCRCTYPAADIPRQYKCFCGKVTNPEFDPWVTPHTCGELCGRPLPGDCGHTCLLLCHPGPCPPCPLLVDASCHCGRLRTKRRCGHHEYSCDGVCGSRLECGHSCPDLCHPGECAPCRVMGDFKCRCGAERRRLPCGERRFQCERVCGKPLACGNHTCEQVCHSGRCGECPFSGARTCPCGKVAHSGMSCAERAPTCGATCGKLLPCGIHRCNDRCHHGECTAQCRGPVVKTCRCGKSQKEVLCFQEFTCERRCGEMRACGRHPCKRRCCDGNCPPCEEVCGRRLKCGNHKCPAPCHSGPCRPCPLTVTISCACGAAHCTLPCGAESKAVPPHCSAACSVPRICRHGPQLPPHRCHFGPCPPCNLPCGTPLACGHSCAEPACHDPAPPPVPDFKPPPPPKAPSASASAAAAGVSGGGSGSVGVSNERGKRNAAAGSVNISNMPAVQESAQLALQMLAASAAACTLPSACPACSQPVMVACVGGHGSRAMPCCEQRPYRCTAPCGRPLACGNHTCALPCHAVAPAGAPAGSASAVAEADPRLPLPCKQCDRRCERPRGCSHPCPLSCHQGPCPRCEVVTRTACMCGKSTLQLPCYEATAAVGAAKGGAKAGGGKPVLSCGKPCHKQLMYCPHPCKAICHAGPCPDPETCSAEVSVRCACPAKRRAKWKCSEVQAALLQAGKPRTYDDTQAPRLLPCDAECERAKAKAAIAAPKSGAGALTVSHSTESLTDVAAASSAGGEGGGAKAAGKVRLSRAEREALAAKKEAERRRQERLQAVVRGVVLAVVVLLGVLLALGAKALLARLDKQAQQWWALEK</sequence>
<evidence type="ECO:0000256" key="4">
    <source>
        <dbReference type="ARBA" id="ARBA00022771"/>
    </source>
</evidence>
<evidence type="ECO:0000256" key="1">
    <source>
        <dbReference type="ARBA" id="ARBA00007269"/>
    </source>
</evidence>
<dbReference type="EMBL" id="BMAR01000001">
    <property type="protein sequence ID" value="GFR41388.1"/>
    <property type="molecule type" value="Genomic_DNA"/>
</dbReference>
<keyword evidence="11" id="KW-1185">Reference proteome</keyword>
<dbReference type="GO" id="GO:0005634">
    <property type="term" value="C:nucleus"/>
    <property type="evidence" value="ECO:0007669"/>
    <property type="project" value="InterPro"/>
</dbReference>
<dbReference type="PANTHER" id="PTHR12360:SF1">
    <property type="entry name" value="NF-X1-TYPE ZINC FINGER PROTEIN NFXL1"/>
    <property type="match status" value="1"/>
</dbReference>
<feature type="region of interest" description="Disordered" evidence="7">
    <location>
        <begin position="549"/>
        <end position="588"/>
    </location>
</feature>
<feature type="region of interest" description="Disordered" evidence="7">
    <location>
        <begin position="1"/>
        <end position="51"/>
    </location>
</feature>
<dbReference type="CDD" id="cd06008">
    <property type="entry name" value="NF-X1-zinc-finger"/>
    <property type="match status" value="6"/>
</dbReference>